<dbReference type="HOGENOM" id="CLU_1071382_0_0_1"/>
<dbReference type="RefSeq" id="XP_001423452.1">
    <property type="nucleotide sequence ID" value="XM_001423415.1"/>
</dbReference>
<dbReference type="EMBL" id="CT867985">
    <property type="protein sequence ID" value="CAK56054.1"/>
    <property type="molecule type" value="Genomic_DNA"/>
</dbReference>
<organism evidence="1 2">
    <name type="scientific">Paramecium tetraurelia</name>
    <dbReference type="NCBI Taxonomy" id="5888"/>
    <lineage>
        <taxon>Eukaryota</taxon>
        <taxon>Sar</taxon>
        <taxon>Alveolata</taxon>
        <taxon>Ciliophora</taxon>
        <taxon>Intramacronucleata</taxon>
        <taxon>Oligohymenophorea</taxon>
        <taxon>Peniculida</taxon>
        <taxon>Parameciidae</taxon>
        <taxon>Paramecium</taxon>
    </lineage>
</organism>
<name>A0BBY7_PARTE</name>
<dbReference type="SUPFAM" id="SSF101898">
    <property type="entry name" value="NHL repeat"/>
    <property type="match status" value="1"/>
</dbReference>
<dbReference type="Proteomes" id="UP000000600">
    <property type="component" value="Unassembled WGS sequence"/>
</dbReference>
<dbReference type="GeneID" id="5009236"/>
<dbReference type="OMA" id="FENFYYV"/>
<accession>A0BBY7</accession>
<dbReference type="OrthoDB" id="299564at2759"/>
<sequence>MINQLLQFGLFKRPKSDHGKINRCTTIDVTPIDLQLFQNNLLFLADNGIYDEKQSLLYSQNNSYAMFANENYLYLAHDNNIDILSNWNIIKTILLPKGLIIYDFIVVHNNVYITIDYQVSDLLGFYFQSKSFSLLKCDFEGNCEFVYEISGVHLSGIEWFNDKIYIADTFSKTLNVYDMNYNQLQTFQLEDGPKRIIRIVDKLYFTAIPKLLELLTLPKFTSLYQYDDIEELQKLVTFENFYYVGVHYKEEIIMGNRICF</sequence>
<reference evidence="1 2" key="1">
    <citation type="journal article" date="2006" name="Nature">
        <title>Global trends of whole-genome duplications revealed by the ciliate Paramecium tetraurelia.</title>
        <authorList>
            <consortium name="Genoscope"/>
            <person name="Aury J.-M."/>
            <person name="Jaillon O."/>
            <person name="Duret L."/>
            <person name="Noel B."/>
            <person name="Jubin C."/>
            <person name="Porcel B.M."/>
            <person name="Segurens B."/>
            <person name="Daubin V."/>
            <person name="Anthouard V."/>
            <person name="Aiach N."/>
            <person name="Arnaiz O."/>
            <person name="Billaut A."/>
            <person name="Beisson J."/>
            <person name="Blanc I."/>
            <person name="Bouhouche K."/>
            <person name="Camara F."/>
            <person name="Duharcourt S."/>
            <person name="Guigo R."/>
            <person name="Gogendeau D."/>
            <person name="Katinka M."/>
            <person name="Keller A.-M."/>
            <person name="Kissmehl R."/>
            <person name="Klotz C."/>
            <person name="Koll F."/>
            <person name="Le Moue A."/>
            <person name="Lepere C."/>
            <person name="Malinsky S."/>
            <person name="Nowacki M."/>
            <person name="Nowak J.K."/>
            <person name="Plattner H."/>
            <person name="Poulain J."/>
            <person name="Ruiz F."/>
            <person name="Serrano V."/>
            <person name="Zagulski M."/>
            <person name="Dessen P."/>
            <person name="Betermier M."/>
            <person name="Weissenbach J."/>
            <person name="Scarpelli C."/>
            <person name="Schachter V."/>
            <person name="Sperling L."/>
            <person name="Meyer E."/>
            <person name="Cohen J."/>
            <person name="Wincker P."/>
        </authorList>
    </citation>
    <scope>NUCLEOTIDE SEQUENCE [LARGE SCALE GENOMIC DNA]</scope>
    <source>
        <strain evidence="1 2">Stock d4-2</strain>
    </source>
</reference>
<evidence type="ECO:0000313" key="1">
    <source>
        <dbReference type="EMBL" id="CAK56054.1"/>
    </source>
</evidence>
<evidence type="ECO:0008006" key="3">
    <source>
        <dbReference type="Google" id="ProtNLM"/>
    </source>
</evidence>
<keyword evidence="2" id="KW-1185">Reference proteome</keyword>
<protein>
    <recommendedName>
        <fullName evidence="3">SMP-30/Gluconolactonase/LRE-like region domain-containing protein</fullName>
    </recommendedName>
</protein>
<evidence type="ECO:0000313" key="2">
    <source>
        <dbReference type="Proteomes" id="UP000000600"/>
    </source>
</evidence>
<dbReference type="InParanoid" id="A0BBY7"/>
<gene>
    <name evidence="1" type="ORF">GSPATT00000490001</name>
</gene>
<proteinExistence type="predicted"/>
<dbReference type="AlphaFoldDB" id="A0BBY7"/>
<dbReference type="KEGG" id="ptm:GSPATT00000490001"/>